<comment type="similarity">
    <text evidence="2">Belongs to the GPC1 family.</text>
</comment>
<dbReference type="PANTHER" id="PTHR31201:SF1">
    <property type="entry name" value="GLYCEROPHOSPHOCHOLINE ACYLTRANSFERASE 1"/>
    <property type="match status" value="1"/>
</dbReference>
<dbReference type="GO" id="GO:0006656">
    <property type="term" value="P:phosphatidylcholine biosynthetic process"/>
    <property type="evidence" value="ECO:0007669"/>
    <property type="project" value="TreeGrafter"/>
</dbReference>
<keyword evidence="9 13" id="KW-0472">Membrane</keyword>
<keyword evidence="8" id="KW-0443">Lipid metabolism</keyword>
<dbReference type="GO" id="GO:0016746">
    <property type="term" value="F:acyltransferase activity"/>
    <property type="evidence" value="ECO:0007669"/>
    <property type="project" value="UniProtKB-KW"/>
</dbReference>
<organism evidence="14 15">
    <name type="scientific">Chaetoceros tenuissimus</name>
    <dbReference type="NCBI Taxonomy" id="426638"/>
    <lineage>
        <taxon>Eukaryota</taxon>
        <taxon>Sar</taxon>
        <taxon>Stramenopiles</taxon>
        <taxon>Ochrophyta</taxon>
        <taxon>Bacillariophyta</taxon>
        <taxon>Coscinodiscophyceae</taxon>
        <taxon>Chaetocerotophycidae</taxon>
        <taxon>Chaetocerotales</taxon>
        <taxon>Chaetocerotaceae</taxon>
        <taxon>Chaetoceros</taxon>
    </lineage>
</organism>
<feature type="transmembrane region" description="Helical" evidence="13">
    <location>
        <begin position="72"/>
        <end position="89"/>
    </location>
</feature>
<evidence type="ECO:0000256" key="2">
    <source>
        <dbReference type="ARBA" id="ARBA00006675"/>
    </source>
</evidence>
<feature type="transmembrane region" description="Helical" evidence="13">
    <location>
        <begin position="50"/>
        <end position="66"/>
    </location>
</feature>
<evidence type="ECO:0000256" key="11">
    <source>
        <dbReference type="ARBA" id="ARBA00023264"/>
    </source>
</evidence>
<accession>A0AAD3H7Q3</accession>
<feature type="transmembrane region" description="Helical" evidence="13">
    <location>
        <begin position="134"/>
        <end position="153"/>
    </location>
</feature>
<evidence type="ECO:0000256" key="7">
    <source>
        <dbReference type="ARBA" id="ARBA00022989"/>
    </source>
</evidence>
<evidence type="ECO:0000256" key="6">
    <source>
        <dbReference type="ARBA" id="ARBA00022692"/>
    </source>
</evidence>
<feature type="transmembrane region" description="Helical" evidence="13">
    <location>
        <begin position="215"/>
        <end position="237"/>
    </location>
</feature>
<keyword evidence="11" id="KW-1208">Phospholipid metabolism</keyword>
<comment type="caution">
    <text evidence="14">The sequence shown here is derived from an EMBL/GenBank/DDBJ whole genome shotgun (WGS) entry which is preliminary data.</text>
</comment>
<evidence type="ECO:0000256" key="8">
    <source>
        <dbReference type="ARBA" id="ARBA00023098"/>
    </source>
</evidence>
<evidence type="ECO:0000256" key="4">
    <source>
        <dbReference type="ARBA" id="ARBA00022516"/>
    </source>
</evidence>
<keyword evidence="15" id="KW-1185">Reference proteome</keyword>
<keyword evidence="4" id="KW-0444">Lipid biosynthesis</keyword>
<proteinExistence type="inferred from homology"/>
<dbReference type="AlphaFoldDB" id="A0AAD3H7Q3"/>
<sequence length="388" mass="44541">MADELDTENNFDDDEAAALFLRGSVAGVDKVLQKVNEESRKRSERFNQKNFTLGVLNAFLIVYIFAAFPQHFWILYVIEAFILIPIKYKQMCNLKPLSGKYYVYDYCWCMNFVGVFALLLLSVTRLSDTFHKELFLASMGTANGPLLGAAFLLPMNSLVFHDFGTMCDLFIHIFPPMLLYTLHWKSAEILEAWPNVFELDYDIYFFPSVERETRLGLGTVFGNTICLYLLWLIPYTFWIYTNLDLPRRGEGDAYDTVFHSTMRKGLGAIIGKYIFSRPDHVIKDQAETNYFLVKDLVVYMGAHAIASLLSIVTLAYLCYKNEFLNGLLLVILTVVCTMRGAARYTYYSTKMYVKMIRDVLDESLLEIANAKKKKTKVANERTPLINAS</sequence>
<dbReference type="InterPro" id="IPR021261">
    <property type="entry name" value="GPCAT"/>
</dbReference>
<dbReference type="PANTHER" id="PTHR31201">
    <property type="entry name" value="OS01G0585100 PROTEIN"/>
    <property type="match status" value="1"/>
</dbReference>
<comment type="subcellular location">
    <subcellularLocation>
        <location evidence="1">Membrane</location>
        <topology evidence="1">Multi-pass membrane protein</topology>
    </subcellularLocation>
</comment>
<reference evidence="14 15" key="1">
    <citation type="journal article" date="2021" name="Sci. Rep.">
        <title>The genome of the diatom Chaetoceros tenuissimus carries an ancient integrated fragment of an extant virus.</title>
        <authorList>
            <person name="Hongo Y."/>
            <person name="Kimura K."/>
            <person name="Takaki Y."/>
            <person name="Yoshida Y."/>
            <person name="Baba S."/>
            <person name="Kobayashi G."/>
            <person name="Nagasaki K."/>
            <person name="Hano T."/>
            <person name="Tomaru Y."/>
        </authorList>
    </citation>
    <scope>NUCLEOTIDE SEQUENCE [LARGE SCALE GENOMIC DNA]</scope>
    <source>
        <strain evidence="14 15">NIES-3715</strain>
    </source>
</reference>
<evidence type="ECO:0000256" key="3">
    <source>
        <dbReference type="ARBA" id="ARBA00019082"/>
    </source>
</evidence>
<dbReference type="EMBL" id="BLLK01000046">
    <property type="protein sequence ID" value="GFH53029.1"/>
    <property type="molecule type" value="Genomic_DNA"/>
</dbReference>
<feature type="transmembrane region" description="Helical" evidence="13">
    <location>
        <begin position="101"/>
        <end position="122"/>
    </location>
</feature>
<evidence type="ECO:0000313" key="14">
    <source>
        <dbReference type="EMBL" id="GFH53029.1"/>
    </source>
</evidence>
<keyword evidence="12" id="KW-0012">Acyltransferase</keyword>
<feature type="transmembrane region" description="Helical" evidence="13">
    <location>
        <begin position="323"/>
        <end position="342"/>
    </location>
</feature>
<evidence type="ECO:0000256" key="9">
    <source>
        <dbReference type="ARBA" id="ARBA00023136"/>
    </source>
</evidence>
<feature type="transmembrane region" description="Helical" evidence="13">
    <location>
        <begin position="296"/>
        <end position="317"/>
    </location>
</feature>
<evidence type="ECO:0000256" key="5">
    <source>
        <dbReference type="ARBA" id="ARBA00022679"/>
    </source>
</evidence>
<keyword evidence="6 13" id="KW-0812">Transmembrane</keyword>
<dbReference type="GO" id="GO:0016020">
    <property type="term" value="C:membrane"/>
    <property type="evidence" value="ECO:0007669"/>
    <property type="project" value="UniProtKB-SubCell"/>
</dbReference>
<gene>
    <name evidence="14" type="ORF">CTEN210_09505</name>
</gene>
<keyword evidence="10" id="KW-0594">Phospholipid biosynthesis</keyword>
<evidence type="ECO:0000256" key="12">
    <source>
        <dbReference type="ARBA" id="ARBA00023315"/>
    </source>
</evidence>
<dbReference type="Pfam" id="PF10998">
    <property type="entry name" value="DUF2838"/>
    <property type="match status" value="1"/>
</dbReference>
<dbReference type="Proteomes" id="UP001054902">
    <property type="component" value="Unassembled WGS sequence"/>
</dbReference>
<evidence type="ECO:0000256" key="13">
    <source>
        <dbReference type="SAM" id="Phobius"/>
    </source>
</evidence>
<protein>
    <recommendedName>
        <fullName evidence="3">Glycerophosphocholine acyltransferase 1</fullName>
    </recommendedName>
</protein>
<evidence type="ECO:0000256" key="1">
    <source>
        <dbReference type="ARBA" id="ARBA00004141"/>
    </source>
</evidence>
<evidence type="ECO:0000256" key="10">
    <source>
        <dbReference type="ARBA" id="ARBA00023209"/>
    </source>
</evidence>
<keyword evidence="7 13" id="KW-1133">Transmembrane helix</keyword>
<keyword evidence="5" id="KW-0808">Transferase</keyword>
<name>A0AAD3H7Q3_9STRA</name>
<evidence type="ECO:0000313" key="15">
    <source>
        <dbReference type="Proteomes" id="UP001054902"/>
    </source>
</evidence>